<reference evidence="1" key="1">
    <citation type="submission" date="2017-07" db="EMBL/GenBank/DDBJ databases">
        <title>Taro Niue Genome Assembly and Annotation.</title>
        <authorList>
            <person name="Atibalentja N."/>
            <person name="Keating K."/>
            <person name="Fields C.J."/>
        </authorList>
    </citation>
    <scope>NUCLEOTIDE SEQUENCE</scope>
    <source>
        <strain evidence="1">Niue_2</strain>
        <tissue evidence="1">Leaf</tissue>
    </source>
</reference>
<proteinExistence type="predicted"/>
<gene>
    <name evidence="1" type="ORF">Taro_039946</name>
</gene>
<accession>A0A843WNR3</accession>
<name>A0A843WNR3_COLES</name>
<organism evidence="1 2">
    <name type="scientific">Colocasia esculenta</name>
    <name type="common">Wild taro</name>
    <name type="synonym">Arum esculentum</name>
    <dbReference type="NCBI Taxonomy" id="4460"/>
    <lineage>
        <taxon>Eukaryota</taxon>
        <taxon>Viridiplantae</taxon>
        <taxon>Streptophyta</taxon>
        <taxon>Embryophyta</taxon>
        <taxon>Tracheophyta</taxon>
        <taxon>Spermatophyta</taxon>
        <taxon>Magnoliopsida</taxon>
        <taxon>Liliopsida</taxon>
        <taxon>Araceae</taxon>
        <taxon>Aroideae</taxon>
        <taxon>Colocasieae</taxon>
        <taxon>Colocasia</taxon>
    </lineage>
</organism>
<evidence type="ECO:0000313" key="1">
    <source>
        <dbReference type="EMBL" id="MQM07111.1"/>
    </source>
</evidence>
<dbReference type="Proteomes" id="UP000652761">
    <property type="component" value="Unassembled WGS sequence"/>
</dbReference>
<comment type="caution">
    <text evidence="1">The sequence shown here is derived from an EMBL/GenBank/DDBJ whole genome shotgun (WGS) entry which is preliminary data.</text>
</comment>
<dbReference type="OrthoDB" id="786614at2759"/>
<dbReference type="EMBL" id="NMUH01003795">
    <property type="protein sequence ID" value="MQM07111.1"/>
    <property type="molecule type" value="Genomic_DNA"/>
</dbReference>
<sequence>MQTQAHTQVALQAQLEAEAQVPAPVPQGHDHSGPSIMEPFKRMAPPSFKGESQPFLAEIWMREIEKIFRAIRRAKEDKVSLATYMLQAGEQDGAIPTKEEGFTEKVRATFPAVGQEESGISVSAVSCGGEQSGIVLGFSREFSVERQRQQQQCQL</sequence>
<keyword evidence="2" id="KW-1185">Reference proteome</keyword>
<protein>
    <submittedName>
        <fullName evidence="1">Uncharacterized protein</fullName>
    </submittedName>
</protein>
<dbReference type="AlphaFoldDB" id="A0A843WNR3"/>
<evidence type="ECO:0000313" key="2">
    <source>
        <dbReference type="Proteomes" id="UP000652761"/>
    </source>
</evidence>